<evidence type="ECO:0000256" key="5">
    <source>
        <dbReference type="ARBA" id="ARBA00022982"/>
    </source>
</evidence>
<dbReference type="GO" id="GO:0019645">
    <property type="term" value="P:anaerobic electron transport chain"/>
    <property type="evidence" value="ECO:0007669"/>
    <property type="project" value="TreeGrafter"/>
</dbReference>
<feature type="domain" description="NarG-like" evidence="10">
    <location>
        <begin position="63"/>
        <end position="211"/>
    </location>
</feature>
<proteinExistence type="predicted"/>
<name>A0A8J6TNW6_9GAMM</name>
<reference evidence="11 12" key="1">
    <citation type="submission" date="2020-08" db="EMBL/GenBank/DDBJ databases">
        <title>Bridging the membrane lipid divide: bacteria of the FCB group superphylum have the potential to synthesize archaeal ether lipids.</title>
        <authorList>
            <person name="Villanueva L."/>
            <person name="Von Meijenfeldt F.A.B."/>
            <person name="Westbye A.B."/>
            <person name="Yadav S."/>
            <person name="Hopmans E.C."/>
            <person name="Dutilh B.E."/>
            <person name="Sinninghe Damste J.S."/>
        </authorList>
    </citation>
    <scope>NUCLEOTIDE SEQUENCE [LARGE SCALE GENOMIC DNA]</scope>
    <source>
        <strain evidence="11">NIOZ-UU100</strain>
    </source>
</reference>
<evidence type="ECO:0000256" key="9">
    <source>
        <dbReference type="SAM" id="Phobius"/>
    </source>
</evidence>
<evidence type="ECO:0000256" key="4">
    <source>
        <dbReference type="ARBA" id="ARBA00022692"/>
    </source>
</evidence>
<evidence type="ECO:0000256" key="1">
    <source>
        <dbReference type="ARBA" id="ARBA00004651"/>
    </source>
</evidence>
<feature type="transmembrane region" description="Helical" evidence="9">
    <location>
        <begin position="106"/>
        <end position="123"/>
    </location>
</feature>
<evidence type="ECO:0000313" key="12">
    <source>
        <dbReference type="Proteomes" id="UP000654401"/>
    </source>
</evidence>
<dbReference type="GO" id="GO:0005886">
    <property type="term" value="C:plasma membrane"/>
    <property type="evidence" value="ECO:0007669"/>
    <property type="project" value="UniProtKB-SubCell"/>
</dbReference>
<evidence type="ECO:0000256" key="8">
    <source>
        <dbReference type="ARBA" id="ARBA00023136"/>
    </source>
</evidence>
<evidence type="ECO:0000256" key="7">
    <source>
        <dbReference type="ARBA" id="ARBA00023002"/>
    </source>
</evidence>
<dbReference type="Pfam" id="PF02665">
    <property type="entry name" value="Nitrate_red_gam"/>
    <property type="match status" value="1"/>
</dbReference>
<keyword evidence="8 9" id="KW-0472">Membrane</keyword>
<keyword evidence="6 9" id="KW-1133">Transmembrane helix</keyword>
<gene>
    <name evidence="11" type="ORF">H8D24_08040</name>
</gene>
<comment type="caution">
    <text evidence="11">The sequence shown here is derived from an EMBL/GenBank/DDBJ whole genome shotgun (WGS) entry which is preliminary data.</text>
</comment>
<dbReference type="PANTHER" id="PTHR30598:SF3">
    <property type="entry name" value="RESPIRATORY NITRATE REDUCTASE 1 GAMMA CHAIN"/>
    <property type="match status" value="1"/>
</dbReference>
<evidence type="ECO:0000256" key="2">
    <source>
        <dbReference type="ARBA" id="ARBA00022448"/>
    </source>
</evidence>
<dbReference type="Proteomes" id="UP000654401">
    <property type="component" value="Unassembled WGS sequence"/>
</dbReference>
<evidence type="ECO:0000313" key="11">
    <source>
        <dbReference type="EMBL" id="MBC8520334.1"/>
    </source>
</evidence>
<dbReference type="EMBL" id="JACNFK010000038">
    <property type="protein sequence ID" value="MBC8520334.1"/>
    <property type="molecule type" value="Genomic_DNA"/>
</dbReference>
<evidence type="ECO:0000256" key="6">
    <source>
        <dbReference type="ARBA" id="ARBA00022989"/>
    </source>
</evidence>
<evidence type="ECO:0000256" key="3">
    <source>
        <dbReference type="ARBA" id="ARBA00022475"/>
    </source>
</evidence>
<feature type="transmembrane region" description="Helical" evidence="9">
    <location>
        <begin position="6"/>
        <end position="27"/>
    </location>
</feature>
<keyword evidence="7" id="KW-0560">Oxidoreductase</keyword>
<dbReference type="SUPFAM" id="SSF103501">
    <property type="entry name" value="Respiratory nitrate reductase 1 gamma chain"/>
    <property type="match status" value="1"/>
</dbReference>
<keyword evidence="5" id="KW-0249">Electron transport</keyword>
<dbReference type="InterPro" id="IPR036197">
    <property type="entry name" value="NarG-like_sf"/>
</dbReference>
<keyword evidence="2" id="KW-0813">Transport</keyword>
<comment type="subcellular location">
    <subcellularLocation>
        <location evidence="1">Cell membrane</location>
        <topology evidence="1">Multi-pass membrane protein</topology>
    </subcellularLocation>
</comment>
<dbReference type="InterPro" id="IPR023234">
    <property type="entry name" value="NarG-like_domain"/>
</dbReference>
<dbReference type="GO" id="GO:0009055">
    <property type="term" value="F:electron transfer activity"/>
    <property type="evidence" value="ECO:0007669"/>
    <property type="project" value="TreeGrafter"/>
</dbReference>
<organism evidence="11 12">
    <name type="scientific">Candidatus Thiopontia autotrophica</name>
    <dbReference type="NCBI Taxonomy" id="2841688"/>
    <lineage>
        <taxon>Bacteria</taxon>
        <taxon>Pseudomonadati</taxon>
        <taxon>Pseudomonadota</taxon>
        <taxon>Gammaproteobacteria</taxon>
        <taxon>Candidatus Thiopontia</taxon>
    </lineage>
</organism>
<dbReference type="AlphaFoldDB" id="A0A8J6TNW6"/>
<dbReference type="PANTHER" id="PTHR30598">
    <property type="entry name" value="NITRATE REDUCTASE PRIVATE CHAPERONE, REDOX ENZYME MATURATION PROTEIN REMP FAMILY"/>
    <property type="match status" value="1"/>
</dbReference>
<feature type="transmembrane region" description="Helical" evidence="9">
    <location>
        <begin position="143"/>
        <end position="167"/>
    </location>
</feature>
<evidence type="ECO:0000259" key="10">
    <source>
        <dbReference type="Pfam" id="PF02665"/>
    </source>
</evidence>
<dbReference type="GO" id="GO:0008940">
    <property type="term" value="F:nitrate reductase activity"/>
    <property type="evidence" value="ECO:0007669"/>
    <property type="project" value="TreeGrafter"/>
</dbReference>
<protein>
    <submittedName>
        <fullName evidence="11">Respiratory nitrate reductase subunit gamma</fullName>
    </submittedName>
</protein>
<feature type="transmembrane region" description="Helical" evidence="9">
    <location>
        <begin position="69"/>
        <end position="86"/>
    </location>
</feature>
<sequence length="241" mass="27757">MLTELFAILFYVATAILVIGVALRVVAYWRTPAPLKIPTMPAPRTQTGMVYRMAREVVLFESLFKSNKWIWIFGWMFHMALFLVLARHVRYFQEFPWFWVNIVQPFGKYAGFAMIAGLAGLWARRFIVERIRYISTPSDHLMLLLLLGIGVSGMMTTMVFHTDIVALKEFMLGVISFDLSHELPADPILIVHLSLVILLMVIFPISKLMHAPGIFFSPTRNQIDDSREKRHIAPWAAEMEK</sequence>
<feature type="transmembrane region" description="Helical" evidence="9">
    <location>
        <begin position="187"/>
        <end position="205"/>
    </location>
</feature>
<dbReference type="InterPro" id="IPR051936">
    <property type="entry name" value="Heme-iron_electron_transfer"/>
</dbReference>
<accession>A0A8J6TNW6</accession>
<keyword evidence="3" id="KW-1003">Cell membrane</keyword>
<dbReference type="GO" id="GO:0020037">
    <property type="term" value="F:heme binding"/>
    <property type="evidence" value="ECO:0007669"/>
    <property type="project" value="TreeGrafter"/>
</dbReference>
<keyword evidence="4 9" id="KW-0812">Transmembrane</keyword>
<dbReference type="Gene3D" id="1.20.950.20">
    <property type="entry name" value="Transmembrane di-heme cytochromes, Chain C"/>
    <property type="match status" value="1"/>
</dbReference>